<evidence type="ECO:0000256" key="1">
    <source>
        <dbReference type="ARBA" id="ARBA00022737"/>
    </source>
</evidence>
<dbReference type="Pfam" id="PF23598">
    <property type="entry name" value="LRR_14"/>
    <property type="match status" value="1"/>
</dbReference>
<keyword evidence="1" id="KW-0677">Repeat</keyword>
<dbReference type="SUPFAM" id="SSF52047">
    <property type="entry name" value="RNI-like"/>
    <property type="match status" value="1"/>
</dbReference>
<gene>
    <name evidence="3" type="ORF">VNO80_09938</name>
</gene>
<comment type="caution">
    <text evidence="3">The sequence shown here is derived from an EMBL/GenBank/DDBJ whole genome shotgun (WGS) entry which is preliminary data.</text>
</comment>
<evidence type="ECO:0000259" key="2">
    <source>
        <dbReference type="Pfam" id="PF23598"/>
    </source>
</evidence>
<dbReference type="InterPro" id="IPR032675">
    <property type="entry name" value="LRR_dom_sf"/>
</dbReference>
<evidence type="ECO:0000313" key="4">
    <source>
        <dbReference type="Proteomes" id="UP001374584"/>
    </source>
</evidence>
<dbReference type="EMBL" id="JAYMYR010000004">
    <property type="protein sequence ID" value="KAK7367918.1"/>
    <property type="molecule type" value="Genomic_DNA"/>
</dbReference>
<proteinExistence type="predicted"/>
<evidence type="ECO:0000313" key="3">
    <source>
        <dbReference type="EMBL" id="KAK7367918.1"/>
    </source>
</evidence>
<dbReference type="PANTHER" id="PTHR47186:SF45">
    <property type="entry name" value="DISEASE RESISTANCE RPP13-LIKE PROTEIN 1"/>
    <property type="match status" value="1"/>
</dbReference>
<accession>A0AAN9NCH9</accession>
<name>A0AAN9NCH9_PHACN</name>
<reference evidence="3 4" key="1">
    <citation type="submission" date="2024-01" db="EMBL/GenBank/DDBJ databases">
        <title>The genomes of 5 underutilized Papilionoideae crops provide insights into root nodulation and disease resistanc.</title>
        <authorList>
            <person name="Jiang F."/>
        </authorList>
    </citation>
    <scope>NUCLEOTIDE SEQUENCE [LARGE SCALE GENOMIC DNA]</scope>
    <source>
        <strain evidence="3">JINMINGXINNONG_FW02</strain>
        <tissue evidence="3">Leaves</tissue>
    </source>
</reference>
<feature type="domain" description="Disease resistance R13L4/SHOC-2-like LRR" evidence="2">
    <location>
        <begin position="278"/>
        <end position="554"/>
    </location>
</feature>
<dbReference type="Proteomes" id="UP001374584">
    <property type="component" value="Unassembled WGS sequence"/>
</dbReference>
<keyword evidence="4" id="KW-1185">Reference proteome</keyword>
<organism evidence="3 4">
    <name type="scientific">Phaseolus coccineus</name>
    <name type="common">Scarlet runner bean</name>
    <name type="synonym">Phaseolus multiflorus</name>
    <dbReference type="NCBI Taxonomy" id="3886"/>
    <lineage>
        <taxon>Eukaryota</taxon>
        <taxon>Viridiplantae</taxon>
        <taxon>Streptophyta</taxon>
        <taxon>Embryophyta</taxon>
        <taxon>Tracheophyta</taxon>
        <taxon>Spermatophyta</taxon>
        <taxon>Magnoliopsida</taxon>
        <taxon>eudicotyledons</taxon>
        <taxon>Gunneridae</taxon>
        <taxon>Pentapetalae</taxon>
        <taxon>rosids</taxon>
        <taxon>fabids</taxon>
        <taxon>Fabales</taxon>
        <taxon>Fabaceae</taxon>
        <taxon>Papilionoideae</taxon>
        <taxon>50 kb inversion clade</taxon>
        <taxon>NPAAA clade</taxon>
        <taxon>indigoferoid/millettioid clade</taxon>
        <taxon>Phaseoleae</taxon>
        <taxon>Phaseolus</taxon>
    </lineage>
</organism>
<dbReference type="AlphaFoldDB" id="A0AAN9NCH9"/>
<dbReference type="InterPro" id="IPR055414">
    <property type="entry name" value="LRR_R13L4/SHOC2-like"/>
</dbReference>
<protein>
    <recommendedName>
        <fullName evidence="2">Disease resistance R13L4/SHOC-2-like LRR domain-containing protein</fullName>
    </recommendedName>
</protein>
<dbReference type="Gene3D" id="3.80.10.10">
    <property type="entry name" value="Ribonuclease Inhibitor"/>
    <property type="match status" value="1"/>
</dbReference>
<dbReference type="PANTHER" id="PTHR47186">
    <property type="entry name" value="LEUCINE-RICH REPEAT-CONTAINING PROTEIN 57"/>
    <property type="match status" value="1"/>
</dbReference>
<sequence length="571" mass="65848">MSIRTNPKKAVPLLLKRLRTVEPQANLEDLKSLLINIKDIFSLVKKNEEELLDALAVVDGYIRKSNIGKLMKEKNDICKRIMDSAQKLLPGDAIQSSNIEATQSSSKSLRDVNRALPSSQLQDLEKYEVNYLNLGHLCHKRGFLSLLSFPKNAITSKRNIIVWWMGMGDIHGEEDGEDVFVELLHCNLIVPHRQGKCPHVNKFKVNPWVHNNILSQNHKNQPSGIYSQIISSHGNDPWYHSLILDQREAKLSDELGFESYHWRSIFNVNTSYVKFGFQWMAKMKHLEVLHLGRWLQHSASHHIEVESEEFLKELTDHKDLKYLSLRGISRISEIPTSIFQLESLETLDLKACHNLETLPNDIASLKKLKHLDLSQCYLLGRMPKGIEKLTELRVLKGFVIDSSSKTPYKIADLENLKKLEQLNIHIGSEAVIQDGDFERLKDLSSLHHLKISWGVSTHTDVKIILPSNLEKLHLEGFPGQNFPEWLKPDNLPFSLKELNISGGKLNNMEHGEIYDKPPWLKILRLKYLKHLNVDLKNLHMLFPSLWYIEIKHVLNHAHFEWGIEWGDSERS</sequence>